<gene>
    <name evidence="6" type="ORF">OSB04_018610</name>
</gene>
<protein>
    <recommendedName>
        <fullName evidence="5">RanBP2-type domain-containing protein</fullName>
    </recommendedName>
</protein>
<sequence length="421" mass="45843">MSQVDNRNSSAAKRARTDGGRREDDWTCPSCGNVNFSFRTTCNMRNCTQPRPADHNSKSAPKPMQTPQGYSSAAPYVGPGAPSSMYIGVPPYGSSLLNGSSMPPYDVPFSGGAAYHYNYGSRISGGSPYRPLHLSAPPPYSGGSMIGNGGMYGVPPLMDRYGLALPMGHTAMGPRPGFYPEEKVPKKDGKSDNDWKCPTCGNVNFSFRTVCNMRKCNTPKPGSQTAKPGKSSKPDMPDGSWKCDQCNNINYPFRTKCNRQNCGAEKPSESQKSPSEEAEENDQVCFVMSSVLLNLCWVKMLILSFACTLCVCKVKPLGNHSPTLRSVVKWCGRPVINLHLSTVPVSTRTCSRVVQQLLSIGLKVGSCRRGRRLHVAAVIELLSYVAKRSPFPSCCGEMFLVSCSGNCSRGWKEHVLNSECQ</sequence>
<feature type="domain" description="RanBP2-type" evidence="5">
    <location>
        <begin position="193"/>
        <end position="219"/>
    </location>
</feature>
<dbReference type="Proteomes" id="UP001172457">
    <property type="component" value="Chromosome 4"/>
</dbReference>
<feature type="region of interest" description="Disordered" evidence="4">
    <location>
        <begin position="218"/>
        <end position="238"/>
    </location>
</feature>
<feature type="region of interest" description="Disordered" evidence="4">
    <location>
        <begin position="1"/>
        <end position="30"/>
    </location>
</feature>
<proteinExistence type="predicted"/>
<evidence type="ECO:0000313" key="7">
    <source>
        <dbReference type="Proteomes" id="UP001172457"/>
    </source>
</evidence>
<evidence type="ECO:0000313" key="6">
    <source>
        <dbReference type="EMBL" id="KAJ9554565.1"/>
    </source>
</evidence>
<evidence type="ECO:0000256" key="2">
    <source>
        <dbReference type="ARBA" id="ARBA00022771"/>
    </source>
</evidence>
<evidence type="ECO:0000256" key="1">
    <source>
        <dbReference type="ARBA" id="ARBA00022723"/>
    </source>
</evidence>
<organism evidence="6 7">
    <name type="scientific">Centaurea solstitialis</name>
    <name type="common">yellow star-thistle</name>
    <dbReference type="NCBI Taxonomy" id="347529"/>
    <lineage>
        <taxon>Eukaryota</taxon>
        <taxon>Viridiplantae</taxon>
        <taxon>Streptophyta</taxon>
        <taxon>Embryophyta</taxon>
        <taxon>Tracheophyta</taxon>
        <taxon>Spermatophyta</taxon>
        <taxon>Magnoliopsida</taxon>
        <taxon>eudicotyledons</taxon>
        <taxon>Gunneridae</taxon>
        <taxon>Pentapetalae</taxon>
        <taxon>asterids</taxon>
        <taxon>campanulids</taxon>
        <taxon>Asterales</taxon>
        <taxon>Asteraceae</taxon>
        <taxon>Carduoideae</taxon>
        <taxon>Cardueae</taxon>
        <taxon>Centaureinae</taxon>
        <taxon>Centaurea</taxon>
    </lineage>
</organism>
<dbReference type="Gene3D" id="4.10.1060.10">
    <property type="entry name" value="Zinc finger, RanBP2-type"/>
    <property type="match status" value="3"/>
</dbReference>
<dbReference type="SMART" id="SM00547">
    <property type="entry name" value="ZnF_RBZ"/>
    <property type="match status" value="3"/>
</dbReference>
<dbReference type="Pfam" id="PF00641">
    <property type="entry name" value="Zn_ribbon_RanBP"/>
    <property type="match status" value="3"/>
</dbReference>
<reference evidence="6" key="1">
    <citation type="submission" date="2023-03" db="EMBL/GenBank/DDBJ databases">
        <title>Chromosome-scale reference genome and RAD-based genetic map of yellow starthistle (Centaurea solstitialis) reveal putative structural variation and QTLs associated with invader traits.</title>
        <authorList>
            <person name="Reatini B."/>
            <person name="Cang F.A."/>
            <person name="Jiang Q."/>
            <person name="Mckibben M.T.W."/>
            <person name="Barker M.S."/>
            <person name="Rieseberg L.H."/>
            <person name="Dlugosch K.M."/>
        </authorList>
    </citation>
    <scope>NUCLEOTIDE SEQUENCE</scope>
    <source>
        <strain evidence="6">CAN-66</strain>
        <tissue evidence="6">Leaf</tissue>
    </source>
</reference>
<keyword evidence="3" id="KW-0862">Zinc</keyword>
<feature type="non-terminal residue" evidence="6">
    <location>
        <position position="421"/>
    </location>
</feature>
<feature type="domain" description="RanBP2-type" evidence="5">
    <location>
        <begin position="239"/>
        <end position="265"/>
    </location>
</feature>
<accession>A0AA38T549</accession>
<dbReference type="PANTHER" id="PTHR12999">
    <property type="entry name" value="ZINC FINGER RAN-BINDING DOMAIN-CONTAINING PROTEIN 2 ZRANB2-RELATED"/>
    <property type="match status" value="1"/>
</dbReference>
<feature type="compositionally biased region" description="Polar residues" evidence="4">
    <location>
        <begin position="1"/>
        <end position="11"/>
    </location>
</feature>
<feature type="region of interest" description="Disordered" evidence="4">
    <location>
        <begin position="50"/>
        <end position="71"/>
    </location>
</feature>
<dbReference type="SUPFAM" id="SSF90209">
    <property type="entry name" value="Ran binding protein zinc finger-like"/>
    <property type="match status" value="3"/>
</dbReference>
<dbReference type="FunFam" id="4.10.1060.10:FF:000020">
    <property type="entry name" value="ranBP2-type zinc finger protein At1g67325-like"/>
    <property type="match status" value="1"/>
</dbReference>
<keyword evidence="7" id="KW-1185">Reference proteome</keyword>
<dbReference type="PANTHER" id="PTHR12999:SF24">
    <property type="entry name" value="RANBP2-TYPE DOMAIN-CONTAINING PROTEIN"/>
    <property type="match status" value="1"/>
</dbReference>
<feature type="compositionally biased region" description="Basic and acidic residues" evidence="4">
    <location>
        <begin position="15"/>
        <end position="25"/>
    </location>
</feature>
<comment type="caution">
    <text evidence="6">The sequence shown here is derived from an EMBL/GenBank/DDBJ whole genome shotgun (WGS) entry which is preliminary data.</text>
</comment>
<evidence type="ECO:0000256" key="3">
    <source>
        <dbReference type="ARBA" id="ARBA00022833"/>
    </source>
</evidence>
<keyword evidence="2" id="KW-0863">Zinc-finger</keyword>
<dbReference type="InterPro" id="IPR036443">
    <property type="entry name" value="Znf_RanBP2_sf"/>
</dbReference>
<dbReference type="GO" id="GO:0008270">
    <property type="term" value="F:zinc ion binding"/>
    <property type="evidence" value="ECO:0007669"/>
    <property type="project" value="UniProtKB-KW"/>
</dbReference>
<feature type="domain" description="RanBP2-type" evidence="5">
    <location>
        <begin position="24"/>
        <end position="50"/>
    </location>
</feature>
<keyword evidence="1" id="KW-0479">Metal-binding</keyword>
<dbReference type="InterPro" id="IPR001876">
    <property type="entry name" value="Znf_RanBP2"/>
</dbReference>
<dbReference type="AlphaFoldDB" id="A0AA38T549"/>
<evidence type="ECO:0000259" key="5">
    <source>
        <dbReference type="SMART" id="SM00547"/>
    </source>
</evidence>
<dbReference type="EMBL" id="JARYMX010000004">
    <property type="protein sequence ID" value="KAJ9554565.1"/>
    <property type="molecule type" value="Genomic_DNA"/>
</dbReference>
<evidence type="ECO:0000256" key="4">
    <source>
        <dbReference type="SAM" id="MobiDB-lite"/>
    </source>
</evidence>
<name>A0AA38T549_9ASTR</name>